<dbReference type="EMBL" id="GBXM01040655">
    <property type="protein sequence ID" value="JAH67922.1"/>
    <property type="molecule type" value="Transcribed_RNA"/>
</dbReference>
<name>A0A0E9UQ27_ANGAN</name>
<reference evidence="1" key="2">
    <citation type="journal article" date="2015" name="Fish Shellfish Immunol.">
        <title>Early steps in the European eel (Anguilla anguilla)-Vibrio vulnificus interaction in the gills: Role of the RtxA13 toxin.</title>
        <authorList>
            <person name="Callol A."/>
            <person name="Pajuelo D."/>
            <person name="Ebbesson L."/>
            <person name="Teles M."/>
            <person name="MacKenzie S."/>
            <person name="Amaro C."/>
        </authorList>
    </citation>
    <scope>NUCLEOTIDE SEQUENCE</scope>
</reference>
<organism evidence="1">
    <name type="scientific">Anguilla anguilla</name>
    <name type="common">European freshwater eel</name>
    <name type="synonym">Muraena anguilla</name>
    <dbReference type="NCBI Taxonomy" id="7936"/>
    <lineage>
        <taxon>Eukaryota</taxon>
        <taxon>Metazoa</taxon>
        <taxon>Chordata</taxon>
        <taxon>Craniata</taxon>
        <taxon>Vertebrata</taxon>
        <taxon>Euteleostomi</taxon>
        <taxon>Actinopterygii</taxon>
        <taxon>Neopterygii</taxon>
        <taxon>Teleostei</taxon>
        <taxon>Anguilliformes</taxon>
        <taxon>Anguillidae</taxon>
        <taxon>Anguilla</taxon>
    </lineage>
</organism>
<sequence>MYFKSQKRFETVRPVEMLSTL</sequence>
<reference evidence="1" key="1">
    <citation type="submission" date="2014-11" db="EMBL/GenBank/DDBJ databases">
        <authorList>
            <person name="Amaro Gonzalez C."/>
        </authorList>
    </citation>
    <scope>NUCLEOTIDE SEQUENCE</scope>
</reference>
<accession>A0A0E9UQ27</accession>
<dbReference type="AlphaFoldDB" id="A0A0E9UQ27"/>
<proteinExistence type="predicted"/>
<protein>
    <submittedName>
        <fullName evidence="1">Uncharacterized protein</fullName>
    </submittedName>
</protein>
<evidence type="ECO:0000313" key="1">
    <source>
        <dbReference type="EMBL" id="JAH67922.1"/>
    </source>
</evidence>